<reference evidence="1 2" key="1">
    <citation type="submission" date="2023-09" db="EMBL/GenBank/DDBJ databases">
        <authorList>
            <person name="Wang M."/>
        </authorList>
    </citation>
    <scope>NUCLEOTIDE SEQUENCE [LARGE SCALE GENOMIC DNA]</scope>
    <source>
        <strain evidence="1">GT-2023</strain>
        <tissue evidence="1">Liver</tissue>
    </source>
</reference>
<keyword evidence="2" id="KW-1185">Reference proteome</keyword>
<comment type="caution">
    <text evidence="1">The sequence shown here is derived from an EMBL/GenBank/DDBJ whole genome shotgun (WGS) entry which is preliminary data.</text>
</comment>
<gene>
    <name evidence="1" type="ORF">QQF64_010685</name>
</gene>
<sequence>MILRPGPDETPVRGSLALTVSAGVMCGTCNMFESLERGEQKPLWWDCDWSESCWLTQCGHHTYGNTLRTQKLKTGRLRQKLL</sequence>
<dbReference type="EMBL" id="JAYMGO010000017">
    <property type="protein sequence ID" value="KAL1257441.1"/>
    <property type="molecule type" value="Genomic_DNA"/>
</dbReference>
<dbReference type="Proteomes" id="UP001558613">
    <property type="component" value="Unassembled WGS sequence"/>
</dbReference>
<name>A0ABR3LZI7_9TELE</name>
<evidence type="ECO:0000313" key="1">
    <source>
        <dbReference type="EMBL" id="KAL1257441.1"/>
    </source>
</evidence>
<accession>A0ABR3LZI7</accession>
<protein>
    <submittedName>
        <fullName evidence="1">Uncharacterized protein</fullName>
    </submittedName>
</protein>
<proteinExistence type="predicted"/>
<evidence type="ECO:0000313" key="2">
    <source>
        <dbReference type="Proteomes" id="UP001558613"/>
    </source>
</evidence>
<organism evidence="1 2">
    <name type="scientific">Cirrhinus molitorella</name>
    <name type="common">mud carp</name>
    <dbReference type="NCBI Taxonomy" id="172907"/>
    <lineage>
        <taxon>Eukaryota</taxon>
        <taxon>Metazoa</taxon>
        <taxon>Chordata</taxon>
        <taxon>Craniata</taxon>
        <taxon>Vertebrata</taxon>
        <taxon>Euteleostomi</taxon>
        <taxon>Actinopterygii</taxon>
        <taxon>Neopterygii</taxon>
        <taxon>Teleostei</taxon>
        <taxon>Ostariophysi</taxon>
        <taxon>Cypriniformes</taxon>
        <taxon>Cyprinidae</taxon>
        <taxon>Labeoninae</taxon>
        <taxon>Labeonini</taxon>
        <taxon>Cirrhinus</taxon>
    </lineage>
</organism>